<dbReference type="InterPro" id="IPR011701">
    <property type="entry name" value="MFS"/>
</dbReference>
<keyword evidence="2 5" id="KW-0812">Transmembrane</keyword>
<feature type="transmembrane region" description="Helical" evidence="5">
    <location>
        <begin position="255"/>
        <end position="272"/>
    </location>
</feature>
<organism evidence="7 8">
    <name type="scientific">Stutzerimonas tarimensis</name>
    <dbReference type="NCBI Taxonomy" id="1507735"/>
    <lineage>
        <taxon>Bacteria</taxon>
        <taxon>Pseudomonadati</taxon>
        <taxon>Pseudomonadota</taxon>
        <taxon>Gammaproteobacteria</taxon>
        <taxon>Pseudomonadales</taxon>
        <taxon>Pseudomonadaceae</taxon>
        <taxon>Stutzerimonas</taxon>
    </lineage>
</organism>
<feature type="transmembrane region" description="Helical" evidence="5">
    <location>
        <begin position="22"/>
        <end position="43"/>
    </location>
</feature>
<protein>
    <submittedName>
        <fullName evidence="7">MFS transporter</fullName>
    </submittedName>
</protein>
<evidence type="ECO:0000256" key="5">
    <source>
        <dbReference type="SAM" id="Phobius"/>
    </source>
</evidence>
<keyword evidence="3 5" id="KW-1133">Transmembrane helix</keyword>
<dbReference type="Gene3D" id="1.20.1250.20">
    <property type="entry name" value="MFS general substrate transporter like domains"/>
    <property type="match status" value="1"/>
</dbReference>
<gene>
    <name evidence="7" type="ORF">ACFOMF_12985</name>
</gene>
<feature type="transmembrane region" description="Helical" evidence="5">
    <location>
        <begin position="342"/>
        <end position="365"/>
    </location>
</feature>
<feature type="transmembrane region" description="Helical" evidence="5">
    <location>
        <begin position="318"/>
        <end position="336"/>
    </location>
</feature>
<dbReference type="PANTHER" id="PTHR23508:SF10">
    <property type="entry name" value="CARBOXYLIC ACID TRANSPORTER PROTEIN HOMOLOG"/>
    <property type="match status" value="1"/>
</dbReference>
<dbReference type="InterPro" id="IPR005829">
    <property type="entry name" value="Sugar_transporter_CS"/>
</dbReference>
<dbReference type="Pfam" id="PF07690">
    <property type="entry name" value="MFS_1"/>
    <property type="match status" value="1"/>
</dbReference>
<evidence type="ECO:0000256" key="1">
    <source>
        <dbReference type="ARBA" id="ARBA00004141"/>
    </source>
</evidence>
<evidence type="ECO:0000256" key="3">
    <source>
        <dbReference type="ARBA" id="ARBA00022989"/>
    </source>
</evidence>
<dbReference type="EMBL" id="JBHRXZ010000022">
    <property type="protein sequence ID" value="MFC3608697.1"/>
    <property type="molecule type" value="Genomic_DNA"/>
</dbReference>
<feature type="transmembrane region" description="Helical" evidence="5">
    <location>
        <begin position="377"/>
        <end position="402"/>
    </location>
</feature>
<dbReference type="SUPFAM" id="SSF103473">
    <property type="entry name" value="MFS general substrate transporter"/>
    <property type="match status" value="1"/>
</dbReference>
<dbReference type="CDD" id="cd17365">
    <property type="entry name" value="MFS_PcaK_like"/>
    <property type="match status" value="1"/>
</dbReference>
<feature type="transmembrane region" description="Helical" evidence="5">
    <location>
        <begin position="87"/>
        <end position="105"/>
    </location>
</feature>
<evidence type="ECO:0000256" key="4">
    <source>
        <dbReference type="ARBA" id="ARBA00023136"/>
    </source>
</evidence>
<feature type="transmembrane region" description="Helical" evidence="5">
    <location>
        <begin position="63"/>
        <end position="80"/>
    </location>
</feature>
<dbReference type="PROSITE" id="PS00217">
    <property type="entry name" value="SUGAR_TRANSPORT_2"/>
    <property type="match status" value="1"/>
</dbReference>
<evidence type="ECO:0000313" key="8">
    <source>
        <dbReference type="Proteomes" id="UP001595630"/>
    </source>
</evidence>
<proteinExistence type="predicted"/>
<dbReference type="PANTHER" id="PTHR23508">
    <property type="entry name" value="CARBOXYLIC ACID TRANSPORTER PROTEIN HOMOLOG"/>
    <property type="match status" value="1"/>
</dbReference>
<dbReference type="InterPro" id="IPR020846">
    <property type="entry name" value="MFS_dom"/>
</dbReference>
<evidence type="ECO:0000256" key="2">
    <source>
        <dbReference type="ARBA" id="ARBA00022692"/>
    </source>
</evidence>
<dbReference type="RefSeq" id="WP_386365472.1">
    <property type="nucleotide sequence ID" value="NZ_JBHRXZ010000022.1"/>
</dbReference>
<keyword evidence="8" id="KW-1185">Reference proteome</keyword>
<evidence type="ECO:0000259" key="6">
    <source>
        <dbReference type="PROSITE" id="PS50850"/>
    </source>
</evidence>
<feature type="domain" description="Major facilitator superfamily (MFS) profile" evidence="6">
    <location>
        <begin position="22"/>
        <end position="435"/>
    </location>
</feature>
<feature type="transmembrane region" description="Helical" evidence="5">
    <location>
        <begin position="408"/>
        <end position="427"/>
    </location>
</feature>
<comment type="caution">
    <text evidence="7">The sequence shown here is derived from an EMBL/GenBank/DDBJ whole genome shotgun (WGS) entry which is preliminary data.</text>
</comment>
<feature type="transmembrane region" description="Helical" evidence="5">
    <location>
        <begin position="117"/>
        <end position="134"/>
    </location>
</feature>
<feature type="transmembrane region" description="Helical" evidence="5">
    <location>
        <begin position="176"/>
        <end position="195"/>
    </location>
</feature>
<dbReference type="InterPro" id="IPR036259">
    <property type="entry name" value="MFS_trans_sf"/>
</dbReference>
<feature type="transmembrane region" description="Helical" evidence="5">
    <location>
        <begin position="146"/>
        <end position="170"/>
    </location>
</feature>
<name>A0ABV7T6U9_9GAMM</name>
<accession>A0ABV7T6U9</accession>
<dbReference type="Proteomes" id="UP001595630">
    <property type="component" value="Unassembled WGS sequence"/>
</dbReference>
<keyword evidence="4 5" id="KW-0472">Membrane</keyword>
<dbReference type="PROSITE" id="PS50850">
    <property type="entry name" value="MFS"/>
    <property type="match status" value="1"/>
</dbReference>
<reference evidence="8" key="1">
    <citation type="journal article" date="2019" name="Int. J. Syst. Evol. Microbiol.">
        <title>The Global Catalogue of Microorganisms (GCM) 10K type strain sequencing project: providing services to taxonomists for standard genome sequencing and annotation.</title>
        <authorList>
            <consortium name="The Broad Institute Genomics Platform"/>
            <consortium name="The Broad Institute Genome Sequencing Center for Infectious Disease"/>
            <person name="Wu L."/>
            <person name="Ma J."/>
        </authorList>
    </citation>
    <scope>NUCLEOTIDE SEQUENCE [LARGE SCALE GENOMIC DNA]</scope>
    <source>
        <strain evidence="8">KCTC 42447</strain>
    </source>
</reference>
<evidence type="ECO:0000313" key="7">
    <source>
        <dbReference type="EMBL" id="MFC3608697.1"/>
    </source>
</evidence>
<feature type="transmembrane region" description="Helical" evidence="5">
    <location>
        <begin position="292"/>
        <end position="311"/>
    </location>
</feature>
<sequence>MRTIDVNALIDRAPMTAFHWRVLFWCALIVVFDGYDLVIYGVVLPTLMQEWGLTPVQAGAMGSYALFGMMLGALTFGPLSDRIGRKWSITICVVLFSGFTVLNGFAQTPGQFSLCRFLAGLGIGGVMPNVVALMNEYSPKKVRSTLVAVMFSGYSVGGMLSAGLGIALLPRFGWQSVFWLAVIPLLLLPLILRFLPESVGFMVRQGRTAEAQAVLERIAPSYQRQNDDLLELSAGSRQGAAVPQLFHQGRALNTLMFWITFFCCLLMSYALSSWLPKLMNNAGYGFDSSLRFLLVLNVGAIIGAVGGGWLGDRLQLSRVLVVFFMVAALCISLMGFHSPQWVLYILVAITGATTIGAQILAYACVAQFYPMSIRSTGIGWASGIGRIGAIIGPLLGGALLALQLPLHLNFMAFAIPGALAAVAMCFVGTQVPEKRSSLALSTDA</sequence>
<comment type="subcellular location">
    <subcellularLocation>
        <location evidence="1">Membrane</location>
        <topology evidence="1">Multi-pass membrane protein</topology>
    </subcellularLocation>
</comment>